<dbReference type="Proteomes" id="UP001476798">
    <property type="component" value="Unassembled WGS sequence"/>
</dbReference>
<keyword evidence="1 2" id="KW-0694">RNA-binding</keyword>
<reference evidence="4 5" key="1">
    <citation type="submission" date="2021-06" db="EMBL/GenBank/DDBJ databases">
        <authorList>
            <person name="Palmer J.M."/>
        </authorList>
    </citation>
    <scope>NUCLEOTIDE SEQUENCE [LARGE SCALE GENOMIC DNA]</scope>
    <source>
        <strain evidence="4 5">GA_2019</strain>
        <tissue evidence="4">Muscle</tissue>
    </source>
</reference>
<dbReference type="PANTHER" id="PTHR22792">
    <property type="entry name" value="LUPUS LA PROTEIN-RELATED"/>
    <property type="match status" value="1"/>
</dbReference>
<dbReference type="PANTHER" id="PTHR22792:SF43">
    <property type="entry name" value="LA-RELATED PROTEIN 4B"/>
    <property type="match status" value="1"/>
</dbReference>
<evidence type="ECO:0000313" key="5">
    <source>
        <dbReference type="Proteomes" id="UP001476798"/>
    </source>
</evidence>
<name>A0ABV0NVX1_9TELE</name>
<accession>A0ABV0NVX1</accession>
<dbReference type="InterPro" id="IPR036388">
    <property type="entry name" value="WH-like_DNA-bd_sf"/>
</dbReference>
<dbReference type="Pfam" id="PF05383">
    <property type="entry name" value="La"/>
    <property type="match status" value="1"/>
</dbReference>
<proteinExistence type="predicted"/>
<dbReference type="InterPro" id="IPR006630">
    <property type="entry name" value="La_HTH"/>
</dbReference>
<dbReference type="SUPFAM" id="SSF46785">
    <property type="entry name" value="Winged helix' DNA-binding domain"/>
    <property type="match status" value="1"/>
</dbReference>
<comment type="caution">
    <text evidence="4">The sequence shown here is derived from an EMBL/GenBank/DDBJ whole genome shotgun (WGS) entry which is preliminary data.</text>
</comment>
<feature type="domain" description="HTH La-type RNA-binding" evidence="3">
    <location>
        <begin position="28"/>
        <end position="95"/>
    </location>
</feature>
<protein>
    <recommendedName>
        <fullName evidence="3">HTH La-type RNA-binding domain-containing protein</fullName>
    </recommendedName>
</protein>
<dbReference type="EMBL" id="JAHRIO010050559">
    <property type="protein sequence ID" value="MEQ2174673.1"/>
    <property type="molecule type" value="Genomic_DNA"/>
</dbReference>
<dbReference type="InterPro" id="IPR045180">
    <property type="entry name" value="La_dom_prot"/>
</dbReference>
<dbReference type="InterPro" id="IPR036390">
    <property type="entry name" value="WH_DNA-bd_sf"/>
</dbReference>
<feature type="non-terminal residue" evidence="4">
    <location>
        <position position="1"/>
    </location>
</feature>
<organism evidence="4 5">
    <name type="scientific">Goodea atripinnis</name>
    <dbReference type="NCBI Taxonomy" id="208336"/>
    <lineage>
        <taxon>Eukaryota</taxon>
        <taxon>Metazoa</taxon>
        <taxon>Chordata</taxon>
        <taxon>Craniata</taxon>
        <taxon>Vertebrata</taxon>
        <taxon>Euteleostomi</taxon>
        <taxon>Actinopterygii</taxon>
        <taxon>Neopterygii</taxon>
        <taxon>Teleostei</taxon>
        <taxon>Neoteleostei</taxon>
        <taxon>Acanthomorphata</taxon>
        <taxon>Ovalentaria</taxon>
        <taxon>Atherinomorphae</taxon>
        <taxon>Cyprinodontiformes</taxon>
        <taxon>Goodeidae</taxon>
        <taxon>Goodea</taxon>
    </lineage>
</organism>
<sequence length="95" mass="10504">CLEVSSYSLDISCFVTDFCPVDLTGTSYCELVCFKMSLTTSASSSSVRENLASDMYLISQMDSDQYVPIVTVANLDHVKKLSTDVELIVDILRCE</sequence>
<keyword evidence="5" id="KW-1185">Reference proteome</keyword>
<dbReference type="SMART" id="SM00715">
    <property type="entry name" value="LA"/>
    <property type="match status" value="1"/>
</dbReference>
<dbReference type="PROSITE" id="PS50961">
    <property type="entry name" value="HTH_LA"/>
    <property type="match status" value="1"/>
</dbReference>
<evidence type="ECO:0000259" key="3">
    <source>
        <dbReference type="PROSITE" id="PS50961"/>
    </source>
</evidence>
<dbReference type="Gene3D" id="1.10.10.10">
    <property type="entry name" value="Winged helix-like DNA-binding domain superfamily/Winged helix DNA-binding domain"/>
    <property type="match status" value="1"/>
</dbReference>
<gene>
    <name evidence="4" type="ORF">GOODEAATRI_010133</name>
</gene>
<evidence type="ECO:0000256" key="1">
    <source>
        <dbReference type="ARBA" id="ARBA00022884"/>
    </source>
</evidence>
<evidence type="ECO:0000256" key="2">
    <source>
        <dbReference type="PROSITE-ProRule" id="PRU00332"/>
    </source>
</evidence>
<evidence type="ECO:0000313" key="4">
    <source>
        <dbReference type="EMBL" id="MEQ2174673.1"/>
    </source>
</evidence>